<dbReference type="Proteomes" id="UP000296159">
    <property type="component" value="Unassembled WGS sequence"/>
</dbReference>
<evidence type="ECO:0008006" key="4">
    <source>
        <dbReference type="Google" id="ProtNLM"/>
    </source>
</evidence>
<dbReference type="EMBL" id="QDKH01000006">
    <property type="protein sequence ID" value="PWC17684.1"/>
    <property type="molecule type" value="Genomic_DNA"/>
</dbReference>
<sequence>MTEGSEQRTSPGADLPAETGVTPRQIKDTVQELLKYGLLEENRKPNLYKTALRHREEILPILEPLELSMKIDDVRGLVWLAIDTSWLSENPQEEDEWTHPLVRRQRLNLEQSLLVAILRQHFVAYEQEAGVGAAGCKVLLDDLLPNLQLYLGDPGSDALAQKRLRGLLEQLKGHGLVSEVDSQEQVAIRPIIVHVATPENLQALLRTFRSHANPGPGMAGPEDEI</sequence>
<reference evidence="2 3" key="1">
    <citation type="submission" date="2018-04" db="EMBL/GenBank/DDBJ databases">
        <title>Brenneria corticis sp.nov.</title>
        <authorList>
            <person name="Li Y."/>
        </authorList>
    </citation>
    <scope>NUCLEOTIDE SEQUENCE [LARGE SCALE GENOMIC DNA]</scope>
    <source>
        <strain evidence="2 3">CFCC 11842</strain>
    </source>
</reference>
<dbReference type="RefSeq" id="WP_136165462.1">
    <property type="nucleotide sequence ID" value="NZ_KZ819074.1"/>
</dbReference>
<evidence type="ECO:0000313" key="2">
    <source>
        <dbReference type="EMBL" id="PWC17684.1"/>
    </source>
</evidence>
<protein>
    <recommendedName>
        <fullName evidence="4">DUF4194 domain-containing protein</fullName>
    </recommendedName>
</protein>
<keyword evidence="3" id="KW-1185">Reference proteome</keyword>
<dbReference type="AlphaFoldDB" id="A0A2U1U7Z0"/>
<organism evidence="2 3">
    <name type="scientific">Brenneria corticis</name>
    <dbReference type="NCBI Taxonomy" id="2173106"/>
    <lineage>
        <taxon>Bacteria</taxon>
        <taxon>Pseudomonadati</taxon>
        <taxon>Pseudomonadota</taxon>
        <taxon>Gammaproteobacteria</taxon>
        <taxon>Enterobacterales</taxon>
        <taxon>Pectobacteriaceae</taxon>
        <taxon>Brenneria</taxon>
    </lineage>
</organism>
<evidence type="ECO:0000256" key="1">
    <source>
        <dbReference type="SAM" id="MobiDB-lite"/>
    </source>
</evidence>
<name>A0A2U1U7Z0_9GAMM</name>
<dbReference type="Pfam" id="PF13835">
    <property type="entry name" value="DUF4194"/>
    <property type="match status" value="1"/>
</dbReference>
<gene>
    <name evidence="2" type="ORF">DDT56_05350</name>
</gene>
<accession>A0A2U1U7Z0</accession>
<comment type="caution">
    <text evidence="2">The sequence shown here is derived from an EMBL/GenBank/DDBJ whole genome shotgun (WGS) entry which is preliminary data.</text>
</comment>
<feature type="region of interest" description="Disordered" evidence="1">
    <location>
        <begin position="1"/>
        <end position="22"/>
    </location>
</feature>
<evidence type="ECO:0000313" key="3">
    <source>
        <dbReference type="Proteomes" id="UP000296159"/>
    </source>
</evidence>
<proteinExistence type="predicted"/>
<dbReference type="InterPro" id="IPR025449">
    <property type="entry name" value="JetB"/>
</dbReference>